<dbReference type="AlphaFoldDB" id="A0A395IUW9"/>
<dbReference type="SUPFAM" id="SSF57756">
    <property type="entry name" value="Retrovirus zinc finger-like domains"/>
    <property type="match status" value="3"/>
</dbReference>
<name>A0A395IUW9_9HELO</name>
<dbReference type="PANTHER" id="PTHR23002">
    <property type="entry name" value="ZINC FINGER CCHC DOMAIN CONTAINING PROTEIN"/>
    <property type="match status" value="1"/>
</dbReference>
<dbReference type="InterPro" id="IPR001878">
    <property type="entry name" value="Znf_CCHC"/>
</dbReference>
<feature type="domain" description="CCHC-type" evidence="2">
    <location>
        <begin position="110"/>
        <end position="126"/>
    </location>
</feature>
<evidence type="ECO:0000313" key="4">
    <source>
        <dbReference type="Proteomes" id="UP000249056"/>
    </source>
</evidence>
<dbReference type="GO" id="GO:0008270">
    <property type="term" value="F:zinc ion binding"/>
    <property type="evidence" value="ECO:0007669"/>
    <property type="project" value="UniProtKB-KW"/>
</dbReference>
<evidence type="ECO:0000256" key="1">
    <source>
        <dbReference type="PROSITE-ProRule" id="PRU00047"/>
    </source>
</evidence>
<dbReference type="Proteomes" id="UP000249056">
    <property type="component" value="Unassembled WGS sequence"/>
</dbReference>
<dbReference type="InterPro" id="IPR051714">
    <property type="entry name" value="Znf_CCHC_NABP"/>
</dbReference>
<keyword evidence="4" id="KW-1185">Reference proteome</keyword>
<keyword evidence="1" id="KW-0479">Metal-binding</keyword>
<accession>A0A395IUW9</accession>
<comment type="caution">
    <text evidence="3">The sequence shown here is derived from an EMBL/GenBank/DDBJ whole genome shotgun (WGS) entry which is preliminary data.</text>
</comment>
<protein>
    <recommendedName>
        <fullName evidence="2">CCHC-type domain-containing protein</fullName>
    </recommendedName>
</protein>
<feature type="domain" description="CCHC-type" evidence="2">
    <location>
        <begin position="189"/>
        <end position="204"/>
    </location>
</feature>
<dbReference type="InterPro" id="IPR036875">
    <property type="entry name" value="Znf_CCHC_sf"/>
</dbReference>
<reference evidence="3 4" key="1">
    <citation type="submission" date="2018-06" db="EMBL/GenBank/DDBJ databases">
        <title>Genome Sequence of the Brown Rot Fungal Pathogen Monilinia fructigena.</title>
        <authorList>
            <person name="Landi L."/>
            <person name="De Miccolis Angelini R.M."/>
            <person name="Pollastro S."/>
            <person name="Abate D."/>
            <person name="Faretra F."/>
            <person name="Romanazzi G."/>
        </authorList>
    </citation>
    <scope>NUCLEOTIDE SEQUENCE [LARGE SCALE GENOMIC DNA]</scope>
    <source>
        <strain evidence="3 4">Mfrg269</strain>
    </source>
</reference>
<proteinExistence type="predicted"/>
<dbReference type="OrthoDB" id="3863715at2759"/>
<dbReference type="Pfam" id="PF00098">
    <property type="entry name" value="zf-CCHC"/>
    <property type="match status" value="3"/>
</dbReference>
<feature type="domain" description="CCHC-type" evidence="2">
    <location>
        <begin position="62"/>
        <end position="75"/>
    </location>
</feature>
<dbReference type="GO" id="GO:0003676">
    <property type="term" value="F:nucleic acid binding"/>
    <property type="evidence" value="ECO:0007669"/>
    <property type="project" value="InterPro"/>
</dbReference>
<sequence>MSATTVEQWLRWDRADEPPHRCKKIVKEWATEDGAFVICRADDGTQQIHKLVAMSSLSRRACYKCGNVGHYAEVCASAERLCYNCKQPGLGHVQADCPTLRISGAGTTGRCYNCGMPGHLARACPNPAGGLPGAPRGLGAPRGGFGGGFAPRVDSLVDLVQLLATSVVAQIILLCTSPNGGVNKAGKTCYTCGTEGHIARDCPSKGLNGDLAGEGGAGIVNTMEGAQIAPVSAPVA</sequence>
<dbReference type="PROSITE" id="PS50158">
    <property type="entry name" value="ZF_CCHC"/>
    <property type="match status" value="3"/>
</dbReference>
<evidence type="ECO:0000259" key="2">
    <source>
        <dbReference type="PROSITE" id="PS50158"/>
    </source>
</evidence>
<dbReference type="FunFam" id="4.10.60.10:FF:000085">
    <property type="entry name" value="Zinc knuckle nucleic acid binding protein, putative"/>
    <property type="match status" value="1"/>
</dbReference>
<evidence type="ECO:0000313" key="3">
    <source>
        <dbReference type="EMBL" id="RAL64105.1"/>
    </source>
</evidence>
<organism evidence="3 4">
    <name type="scientific">Monilinia fructigena</name>
    <dbReference type="NCBI Taxonomy" id="38457"/>
    <lineage>
        <taxon>Eukaryota</taxon>
        <taxon>Fungi</taxon>
        <taxon>Dikarya</taxon>
        <taxon>Ascomycota</taxon>
        <taxon>Pezizomycotina</taxon>
        <taxon>Leotiomycetes</taxon>
        <taxon>Helotiales</taxon>
        <taxon>Sclerotiniaceae</taxon>
        <taxon>Monilinia</taxon>
    </lineage>
</organism>
<keyword evidence="1" id="KW-0863">Zinc-finger</keyword>
<keyword evidence="1" id="KW-0862">Zinc</keyword>
<dbReference type="SMART" id="SM00343">
    <property type="entry name" value="ZnF_C2HC"/>
    <property type="match status" value="4"/>
</dbReference>
<gene>
    <name evidence="3" type="ORF">DID88_003293</name>
</gene>
<dbReference type="EMBL" id="QKRW01000016">
    <property type="protein sequence ID" value="RAL64105.1"/>
    <property type="molecule type" value="Genomic_DNA"/>
</dbReference>
<dbReference type="Gene3D" id="4.10.60.10">
    <property type="entry name" value="Zinc finger, CCHC-type"/>
    <property type="match status" value="3"/>
</dbReference>